<dbReference type="KEGG" id="hmi:soil367_00515"/>
<dbReference type="PANTHER" id="PTHR36302:SF1">
    <property type="entry name" value="COPPER CHAPERONE PCU(A)C"/>
    <property type="match status" value="1"/>
</dbReference>
<evidence type="ECO:0000313" key="2">
    <source>
        <dbReference type="EMBL" id="QCF24559.1"/>
    </source>
</evidence>
<dbReference type="InterPro" id="IPR058248">
    <property type="entry name" value="Lxx211020-like"/>
</dbReference>
<evidence type="ECO:0000256" key="1">
    <source>
        <dbReference type="SAM" id="SignalP"/>
    </source>
</evidence>
<sequence>MLRRHLKVASASAGFRVLLGVALATLPHLVAAHSYQTGALQIDHPSSRETAPGAPNGVGYLRIEHNGEQVDRWLAAESPRARRVELHKSRENDGMRSMKHVALPLELQPGETFELQPGGYHLMLMGLDRPLRAGEHVPLKLRFERAGDIEVELVVEELGGAGKEASPGSSHAGH</sequence>
<feature type="signal peptide" evidence="1">
    <location>
        <begin position="1"/>
        <end position="24"/>
    </location>
</feature>
<dbReference type="InterPro" id="IPR007410">
    <property type="entry name" value="LpqE-like"/>
</dbReference>
<dbReference type="SUPFAM" id="SSF110087">
    <property type="entry name" value="DR1885-like metal-binding protein"/>
    <property type="match status" value="1"/>
</dbReference>
<reference evidence="2 3" key="1">
    <citation type="submission" date="2018-07" db="EMBL/GenBank/DDBJ databases">
        <title>Marsedoiliclastica nanhaica gen. nov. sp. nov., a novel marine hydrocarbonoclastic bacterium isolated from an in-situ enriched hydrocarbon-degrading consortium in deep-sea sediment.</title>
        <authorList>
            <person name="Dong C."/>
            <person name="Ma T."/>
            <person name="Liu R."/>
            <person name="Shao Z."/>
        </authorList>
    </citation>
    <scope>NUCLEOTIDE SEQUENCE [LARGE SCALE GENOMIC DNA]</scope>
    <source>
        <strain evidence="3">soil36-7</strain>
    </source>
</reference>
<name>A0A4P7XCI7_9ALTE</name>
<gene>
    <name evidence="2" type="ORF">soil367_00515</name>
</gene>
<dbReference type="PANTHER" id="PTHR36302">
    <property type="entry name" value="BLR7088 PROTEIN"/>
    <property type="match status" value="1"/>
</dbReference>
<dbReference type="Proteomes" id="UP000298049">
    <property type="component" value="Chromosome"/>
</dbReference>
<dbReference type="EMBL" id="CP031093">
    <property type="protein sequence ID" value="QCF24559.1"/>
    <property type="molecule type" value="Genomic_DNA"/>
</dbReference>
<dbReference type="InterPro" id="IPR036182">
    <property type="entry name" value="PCuAC_sf"/>
</dbReference>
<dbReference type="Gene3D" id="2.60.40.1890">
    <property type="entry name" value="PCu(A)C copper chaperone"/>
    <property type="match status" value="1"/>
</dbReference>
<dbReference type="AlphaFoldDB" id="A0A4P7XCI7"/>
<evidence type="ECO:0000313" key="3">
    <source>
        <dbReference type="Proteomes" id="UP000298049"/>
    </source>
</evidence>
<organism evidence="2 3">
    <name type="scientific">Hydrocarboniclastica marina</name>
    <dbReference type="NCBI Taxonomy" id="2259620"/>
    <lineage>
        <taxon>Bacteria</taxon>
        <taxon>Pseudomonadati</taxon>
        <taxon>Pseudomonadota</taxon>
        <taxon>Gammaproteobacteria</taxon>
        <taxon>Alteromonadales</taxon>
        <taxon>Alteromonadaceae</taxon>
        <taxon>Hydrocarboniclastica</taxon>
    </lineage>
</organism>
<keyword evidence="3" id="KW-1185">Reference proteome</keyword>
<dbReference type="RefSeq" id="WP_136545885.1">
    <property type="nucleotide sequence ID" value="NZ_CP031093.1"/>
</dbReference>
<feature type="chain" id="PRO_5021022239" evidence="1">
    <location>
        <begin position="25"/>
        <end position="174"/>
    </location>
</feature>
<dbReference type="OrthoDB" id="9796962at2"/>
<accession>A0A4P7XCI7</accession>
<protein>
    <submittedName>
        <fullName evidence="2">Copper chaperone PCu(A)C</fullName>
    </submittedName>
</protein>
<dbReference type="Pfam" id="PF04314">
    <property type="entry name" value="PCuAC"/>
    <property type="match status" value="1"/>
</dbReference>
<keyword evidence="1" id="KW-0732">Signal</keyword>
<proteinExistence type="predicted"/>